<dbReference type="Pfam" id="PF10536">
    <property type="entry name" value="PMD"/>
    <property type="match status" value="1"/>
</dbReference>
<accession>A0A445DXD2</accession>
<dbReference type="PANTHER" id="PTHR46033">
    <property type="entry name" value="PROTEIN MAIN-LIKE 2"/>
    <property type="match status" value="1"/>
</dbReference>
<sequence>MITISCTTHLAKLNDHWFRLDESLDIAYHLGLLIDGHYVSGCLTKFERYIKETFSHLLEGADEETVRRYARAYIMMLLSMQFFRDKSGTRMHIWWLPYMERLEDMDRYSWGSATLSWLYRCLYLVDNKHVVKLAGSLQDHLATQSHRIHP</sequence>
<name>A0A445DXD2_ARAHY</name>
<feature type="domain" description="Aminotransferase-like plant mobile" evidence="1">
    <location>
        <begin position="48"/>
        <end position="138"/>
    </location>
</feature>
<dbReference type="PANTHER" id="PTHR46033:SF8">
    <property type="entry name" value="PROTEIN MAINTENANCE OF MERISTEMS-LIKE"/>
    <property type="match status" value="1"/>
</dbReference>
<dbReference type="InterPro" id="IPR019557">
    <property type="entry name" value="AminoTfrase-like_pln_mobile"/>
</dbReference>
<gene>
    <name evidence="2" type="ORF">Ahy_A03g014131</name>
</gene>
<evidence type="ECO:0000313" key="3">
    <source>
        <dbReference type="Proteomes" id="UP000289738"/>
    </source>
</evidence>
<proteinExistence type="predicted"/>
<evidence type="ECO:0000259" key="1">
    <source>
        <dbReference type="Pfam" id="PF10536"/>
    </source>
</evidence>
<organism evidence="2 3">
    <name type="scientific">Arachis hypogaea</name>
    <name type="common">Peanut</name>
    <dbReference type="NCBI Taxonomy" id="3818"/>
    <lineage>
        <taxon>Eukaryota</taxon>
        <taxon>Viridiplantae</taxon>
        <taxon>Streptophyta</taxon>
        <taxon>Embryophyta</taxon>
        <taxon>Tracheophyta</taxon>
        <taxon>Spermatophyta</taxon>
        <taxon>Magnoliopsida</taxon>
        <taxon>eudicotyledons</taxon>
        <taxon>Gunneridae</taxon>
        <taxon>Pentapetalae</taxon>
        <taxon>rosids</taxon>
        <taxon>fabids</taxon>
        <taxon>Fabales</taxon>
        <taxon>Fabaceae</taxon>
        <taxon>Papilionoideae</taxon>
        <taxon>50 kb inversion clade</taxon>
        <taxon>dalbergioids sensu lato</taxon>
        <taxon>Dalbergieae</taxon>
        <taxon>Pterocarpus clade</taxon>
        <taxon>Arachis</taxon>
    </lineage>
</organism>
<dbReference type="AlphaFoldDB" id="A0A445DXD2"/>
<keyword evidence="3" id="KW-1185">Reference proteome</keyword>
<evidence type="ECO:0000313" key="2">
    <source>
        <dbReference type="EMBL" id="RYR67741.1"/>
    </source>
</evidence>
<reference evidence="2 3" key="1">
    <citation type="submission" date="2019-01" db="EMBL/GenBank/DDBJ databases">
        <title>Sequencing of cultivated peanut Arachis hypogaea provides insights into genome evolution and oil improvement.</title>
        <authorList>
            <person name="Chen X."/>
        </authorList>
    </citation>
    <scope>NUCLEOTIDE SEQUENCE [LARGE SCALE GENOMIC DNA]</scope>
    <source>
        <strain evidence="3">cv. Fuhuasheng</strain>
        <tissue evidence="2">Leaves</tissue>
    </source>
</reference>
<dbReference type="EMBL" id="SDMP01000003">
    <property type="protein sequence ID" value="RYR67741.1"/>
    <property type="molecule type" value="Genomic_DNA"/>
</dbReference>
<dbReference type="GO" id="GO:0010073">
    <property type="term" value="P:meristem maintenance"/>
    <property type="evidence" value="ECO:0007669"/>
    <property type="project" value="InterPro"/>
</dbReference>
<dbReference type="InterPro" id="IPR044824">
    <property type="entry name" value="MAIN-like"/>
</dbReference>
<dbReference type="Proteomes" id="UP000289738">
    <property type="component" value="Chromosome A03"/>
</dbReference>
<comment type="caution">
    <text evidence="2">The sequence shown here is derived from an EMBL/GenBank/DDBJ whole genome shotgun (WGS) entry which is preliminary data.</text>
</comment>
<protein>
    <recommendedName>
        <fullName evidence="1">Aminotransferase-like plant mobile domain-containing protein</fullName>
    </recommendedName>
</protein>